<dbReference type="EMBL" id="JADIKG010000008">
    <property type="protein sequence ID" value="MFK2872023.1"/>
    <property type="molecule type" value="Genomic_DNA"/>
</dbReference>
<evidence type="ECO:0000313" key="2">
    <source>
        <dbReference type="EMBL" id="MFK2872023.1"/>
    </source>
</evidence>
<dbReference type="RefSeq" id="WP_284402154.1">
    <property type="nucleotide sequence ID" value="NZ_BSNQ01000009.1"/>
</dbReference>
<evidence type="ECO:0000313" key="3">
    <source>
        <dbReference type="Proteomes" id="UP001620405"/>
    </source>
</evidence>
<dbReference type="Gene3D" id="1.10.760.10">
    <property type="entry name" value="Cytochrome c-like domain"/>
    <property type="match status" value="1"/>
</dbReference>
<name>A0ABW8IPZ5_9GAMM</name>
<sequence>MKRKLAFDVAALLLALVVSGSSAHEAARPAPITIHSVSVNLPSSAATFPPGPGSDIAAKCLICHSAGMVLRQPALSQAAWKAEINKMRTVYGAPIDETEVDTLTVYMTKVNADQQSH</sequence>
<organism evidence="2 3">
    <name type="scientific">Dyella lipolytica</name>
    <dbReference type="NCBI Taxonomy" id="1867835"/>
    <lineage>
        <taxon>Bacteria</taxon>
        <taxon>Pseudomonadati</taxon>
        <taxon>Pseudomonadota</taxon>
        <taxon>Gammaproteobacteria</taxon>
        <taxon>Lysobacterales</taxon>
        <taxon>Rhodanobacteraceae</taxon>
        <taxon>Dyella</taxon>
    </lineage>
</organism>
<proteinExistence type="predicted"/>
<keyword evidence="1" id="KW-0732">Signal</keyword>
<dbReference type="Proteomes" id="UP001620405">
    <property type="component" value="Unassembled WGS sequence"/>
</dbReference>
<keyword evidence="3" id="KW-1185">Reference proteome</keyword>
<gene>
    <name evidence="2" type="ORF">ISP13_00660</name>
</gene>
<feature type="chain" id="PRO_5045459818" evidence="1">
    <location>
        <begin position="24"/>
        <end position="117"/>
    </location>
</feature>
<comment type="caution">
    <text evidence="2">The sequence shown here is derived from an EMBL/GenBank/DDBJ whole genome shotgun (WGS) entry which is preliminary data.</text>
</comment>
<dbReference type="InterPro" id="IPR036909">
    <property type="entry name" value="Cyt_c-like_dom_sf"/>
</dbReference>
<evidence type="ECO:0000256" key="1">
    <source>
        <dbReference type="SAM" id="SignalP"/>
    </source>
</evidence>
<reference evidence="2 3" key="1">
    <citation type="submission" date="2020-10" db="EMBL/GenBank/DDBJ databases">
        <title>Phylogeny of dyella-like bacteria.</title>
        <authorList>
            <person name="Fu J."/>
        </authorList>
    </citation>
    <scope>NUCLEOTIDE SEQUENCE [LARGE SCALE GENOMIC DNA]</scope>
    <source>
        <strain evidence="2 3">DHOB07</strain>
    </source>
</reference>
<feature type="signal peptide" evidence="1">
    <location>
        <begin position="1"/>
        <end position="23"/>
    </location>
</feature>
<protein>
    <submittedName>
        <fullName evidence="2">Cytochrome c</fullName>
    </submittedName>
</protein>
<dbReference type="SUPFAM" id="SSF46626">
    <property type="entry name" value="Cytochrome c"/>
    <property type="match status" value="1"/>
</dbReference>
<accession>A0ABW8IPZ5</accession>